<evidence type="ECO:0000313" key="3">
    <source>
        <dbReference type="Proteomes" id="UP000199005"/>
    </source>
</evidence>
<name>A0A1H7ASM5_9GAMM</name>
<dbReference type="Proteomes" id="UP000199250">
    <property type="component" value="Unassembled WGS sequence"/>
</dbReference>
<proteinExistence type="predicted"/>
<sequence>MLSTRPPKIDLFPHGWCIRRADGTIATIQKIRNLGLATAFKIAQERAARMDLSPPPRLNRKKATLVRLPKAQGTLRHRFRGGDKPTAEQWRIFLSFQLPICTKGTGAARRHRWMKVPVGNLHELSPARVAAAWRKVYAGWAWATSLKDEHTTEEIYRMPLPENLEDFLLRISLPPPPSIPELWERVGFDPATGRDTAARQKEHSA</sequence>
<evidence type="ECO:0000313" key="4">
    <source>
        <dbReference type="Proteomes" id="UP000199250"/>
    </source>
</evidence>
<dbReference type="Proteomes" id="UP000199005">
    <property type="component" value="Unassembled WGS sequence"/>
</dbReference>
<dbReference type="EMBL" id="FNYO01000137">
    <property type="protein sequence ID" value="SEJ50675.1"/>
    <property type="molecule type" value="Genomic_DNA"/>
</dbReference>
<dbReference type="STRING" id="170623.SAMN04244579_04625"/>
<evidence type="ECO:0000313" key="1">
    <source>
        <dbReference type="EMBL" id="SEJ50675.1"/>
    </source>
</evidence>
<reference evidence="3 4" key="1">
    <citation type="submission" date="2016-10" db="EMBL/GenBank/DDBJ databases">
        <authorList>
            <person name="de Groot N.N."/>
        </authorList>
    </citation>
    <scope>NUCLEOTIDE SEQUENCE [LARGE SCALE GENOMIC DNA]</scope>
    <source>
        <strain evidence="1 3">DSM 1041</strain>
        <strain evidence="2 4">DSM 373</strain>
    </source>
</reference>
<evidence type="ECO:0000313" key="2">
    <source>
        <dbReference type="EMBL" id="SEJ67634.1"/>
    </source>
</evidence>
<accession>A0A1H7ASM5</accession>
<dbReference type="EMBL" id="FNYQ01000201">
    <property type="protein sequence ID" value="SEJ67634.1"/>
    <property type="molecule type" value="Genomic_DNA"/>
</dbReference>
<gene>
    <name evidence="2" type="ORF">SAMN04244572_04878</name>
    <name evidence="1" type="ORF">SAMN04244579_04625</name>
</gene>
<dbReference type="AlphaFoldDB" id="A0A1H7ASM5"/>
<organism evidence="2 4">
    <name type="scientific">Azotobacter beijerinckii</name>
    <dbReference type="NCBI Taxonomy" id="170623"/>
    <lineage>
        <taxon>Bacteria</taxon>
        <taxon>Pseudomonadati</taxon>
        <taxon>Pseudomonadota</taxon>
        <taxon>Gammaproteobacteria</taxon>
        <taxon>Pseudomonadales</taxon>
        <taxon>Pseudomonadaceae</taxon>
        <taxon>Azotobacter</taxon>
    </lineage>
</organism>
<protein>
    <submittedName>
        <fullName evidence="2">Uncharacterized protein</fullName>
    </submittedName>
</protein>